<keyword evidence="4" id="KW-1185">Reference proteome</keyword>
<evidence type="ECO:0000313" key="2">
    <source>
        <dbReference type="EMBL" id="SPD60620.1"/>
    </source>
</evidence>
<evidence type="ECO:0000313" key="4">
    <source>
        <dbReference type="Proteomes" id="UP000256710"/>
    </source>
</evidence>
<evidence type="ECO:0000313" key="1">
    <source>
        <dbReference type="EMBL" id="SOZ40039.1"/>
    </source>
</evidence>
<evidence type="ECO:0000313" key="3">
    <source>
        <dbReference type="Proteomes" id="UP000255168"/>
    </source>
</evidence>
<geneLocation type="plasmid" evidence="3">
    <name>ii</name>
</geneLocation>
<accession>A0A375HVA7</accession>
<organism evidence="2 3">
    <name type="scientific">Cupriavidus neocaledonicus</name>
    <dbReference type="NCBI Taxonomy" id="1040979"/>
    <lineage>
        <taxon>Bacteria</taxon>
        <taxon>Pseudomonadati</taxon>
        <taxon>Pseudomonadota</taxon>
        <taxon>Betaproteobacteria</taxon>
        <taxon>Burkholderiales</taxon>
        <taxon>Burkholderiaceae</taxon>
        <taxon>Cupriavidus</taxon>
    </lineage>
</organism>
<name>A0A375HVA7_9BURK</name>
<sequence length="77" mass="8482">MKITCREMTPEASGSFLEAIDLGIEGLGDTLTERHGRDRPVIRTSPHACCGPPWPTATRWRLTATYGGRLSPASRRD</sequence>
<protein>
    <submittedName>
        <fullName evidence="2">Uncharacterized protein</fullName>
    </submittedName>
</protein>
<dbReference type="AlphaFoldDB" id="A0A375HVA7"/>
<dbReference type="EMBL" id="OFTC01000046">
    <property type="protein sequence ID" value="SOZ40039.1"/>
    <property type="molecule type" value="Genomic_DNA"/>
</dbReference>
<proteinExistence type="predicted"/>
<dbReference type="Proteomes" id="UP000256710">
    <property type="component" value="Unassembled WGS sequence"/>
</dbReference>
<reference evidence="3 4" key="1">
    <citation type="submission" date="2018-01" db="EMBL/GenBank/DDBJ databases">
        <authorList>
            <person name="Clerissi C."/>
        </authorList>
    </citation>
    <scope>NUCLEOTIDE SEQUENCE [LARGE SCALE GENOMIC DNA]</scope>
    <source>
        <strain evidence="1">Cupriavidus taiwanensis STM 6082</strain>
        <strain evidence="2">Cupriavidus taiwanensis STM 6160</strain>
        <plasmid evidence="3">ii</plasmid>
        <plasmid evidence="2">II</plasmid>
    </source>
</reference>
<dbReference type="RefSeq" id="WP_018009102.1">
    <property type="nucleotide sequence ID" value="NZ_AQUR01000107.1"/>
</dbReference>
<geneLocation type="plasmid" evidence="2">
    <name>II</name>
</geneLocation>
<gene>
    <name evidence="1" type="ORF">CBM2605_B70034</name>
    <name evidence="2" type="ORF">CBM2607_MP21278</name>
</gene>
<dbReference type="EMBL" id="LT984807">
    <property type="protein sequence ID" value="SPD60620.1"/>
    <property type="molecule type" value="Genomic_DNA"/>
</dbReference>
<keyword evidence="2" id="KW-0614">Plasmid</keyword>
<dbReference type="Proteomes" id="UP000255168">
    <property type="component" value="Plasmid II"/>
</dbReference>